<dbReference type="CDD" id="cd07377">
    <property type="entry name" value="WHTH_GntR"/>
    <property type="match status" value="1"/>
</dbReference>
<dbReference type="Proteomes" id="UP001280415">
    <property type="component" value="Unassembled WGS sequence"/>
</dbReference>
<dbReference type="InterPro" id="IPR028978">
    <property type="entry name" value="Chorismate_lyase_/UTRA_dom_sf"/>
</dbReference>
<comment type="caution">
    <text evidence="5">The sequence shown here is derived from an EMBL/GenBank/DDBJ whole genome shotgun (WGS) entry which is preliminary data.</text>
</comment>
<dbReference type="SMART" id="SM00866">
    <property type="entry name" value="UTRA"/>
    <property type="match status" value="1"/>
</dbReference>
<dbReference type="GO" id="GO:0003677">
    <property type="term" value="F:DNA binding"/>
    <property type="evidence" value="ECO:0007669"/>
    <property type="project" value="UniProtKB-KW"/>
</dbReference>
<dbReference type="InterPro" id="IPR036388">
    <property type="entry name" value="WH-like_DNA-bd_sf"/>
</dbReference>
<dbReference type="PRINTS" id="PR00035">
    <property type="entry name" value="HTHGNTR"/>
</dbReference>
<sequence>SGYLYKERIRLKKKAVALQIKPAMMNLSTQVVKGDLIMDFNNNNLKSQITAAIQSDIFNNYEVGDKLPSESEYAKKFDVSRTTVQKAMKEVYRMNLITKKQGKGSFVKMKQPKVLMFNFRGFSDYVYEIGSEPVTKILTKNKVKLGNKYFLILRRLRSMKTEEKIIPLTLDESILDLTKYPELDQIDFEKNSLYKVLRERYKVFPATTNLRMSAITADAEIAHNFNCKAKEALLQAEGTVFDSDLNMVEKVRVVYSDYADFKLALGI</sequence>
<gene>
    <name evidence="5" type="ORF">R0H03_10760</name>
</gene>
<evidence type="ECO:0000259" key="4">
    <source>
        <dbReference type="PROSITE" id="PS50949"/>
    </source>
</evidence>
<evidence type="ECO:0000256" key="1">
    <source>
        <dbReference type="ARBA" id="ARBA00023015"/>
    </source>
</evidence>
<feature type="non-terminal residue" evidence="5">
    <location>
        <position position="1"/>
    </location>
</feature>
<dbReference type="GO" id="GO:0003700">
    <property type="term" value="F:DNA-binding transcription factor activity"/>
    <property type="evidence" value="ECO:0007669"/>
    <property type="project" value="InterPro"/>
</dbReference>
<dbReference type="InterPro" id="IPR050679">
    <property type="entry name" value="Bact_HTH_transcr_reg"/>
</dbReference>
<keyword evidence="1" id="KW-0805">Transcription regulation</keyword>
<dbReference type="Pfam" id="PF00392">
    <property type="entry name" value="GntR"/>
    <property type="match status" value="1"/>
</dbReference>
<evidence type="ECO:0000256" key="3">
    <source>
        <dbReference type="ARBA" id="ARBA00023163"/>
    </source>
</evidence>
<name>A0AAW8YU69_PEDAC</name>
<reference evidence="5" key="1">
    <citation type="journal article" date="2023" name="PeerJ">
        <title>Selection and evaluation of lactic acid bacteria from chicken feces in Thailand as potential probiotics.</title>
        <authorList>
            <person name="Khurajog B."/>
            <person name="Disastra Y."/>
            <person name="Lawwyne L.D."/>
            <person name="Sirichokchatchawan W."/>
            <person name="Niyomtham W."/>
            <person name="Yindee J."/>
            <person name="Hampson D.J."/>
            <person name="Prapasarakul N."/>
        </authorList>
    </citation>
    <scope>NUCLEOTIDE SEQUENCE</scope>
    <source>
        <strain evidence="5">BF14</strain>
    </source>
</reference>
<dbReference type="InterPro" id="IPR000524">
    <property type="entry name" value="Tscrpt_reg_HTH_GntR"/>
</dbReference>
<dbReference type="PROSITE" id="PS50949">
    <property type="entry name" value="HTH_GNTR"/>
    <property type="match status" value="1"/>
</dbReference>
<proteinExistence type="predicted"/>
<dbReference type="Gene3D" id="1.10.10.10">
    <property type="entry name" value="Winged helix-like DNA-binding domain superfamily/Winged helix DNA-binding domain"/>
    <property type="match status" value="1"/>
</dbReference>
<keyword evidence="2" id="KW-0238">DNA-binding</keyword>
<reference evidence="5" key="2">
    <citation type="submission" date="2023-10" db="EMBL/GenBank/DDBJ databases">
        <authorList>
            <person name="Khurajog B."/>
        </authorList>
    </citation>
    <scope>NUCLEOTIDE SEQUENCE</scope>
    <source>
        <strain evidence="5">BF14</strain>
    </source>
</reference>
<accession>A0AAW8YU69</accession>
<protein>
    <submittedName>
        <fullName evidence="5">GntR family transcriptional regulator</fullName>
    </submittedName>
</protein>
<dbReference type="SUPFAM" id="SSF46785">
    <property type="entry name" value="Winged helix' DNA-binding domain"/>
    <property type="match status" value="1"/>
</dbReference>
<dbReference type="EMBL" id="JAWJAX010000025">
    <property type="protein sequence ID" value="MDV2912307.1"/>
    <property type="molecule type" value="Genomic_DNA"/>
</dbReference>
<dbReference type="Pfam" id="PF07702">
    <property type="entry name" value="UTRA"/>
    <property type="match status" value="1"/>
</dbReference>
<keyword evidence="3" id="KW-0804">Transcription</keyword>
<dbReference type="AlphaFoldDB" id="A0AAW8YU69"/>
<dbReference type="RefSeq" id="WP_317052592.1">
    <property type="nucleotide sequence ID" value="NZ_JAWJAX010000025.1"/>
</dbReference>
<feature type="domain" description="HTH gntR-type" evidence="4">
    <location>
        <begin position="43"/>
        <end position="110"/>
    </location>
</feature>
<dbReference type="PANTHER" id="PTHR44846">
    <property type="entry name" value="MANNOSYL-D-GLYCERATE TRANSPORT/METABOLISM SYSTEM REPRESSOR MNGR-RELATED"/>
    <property type="match status" value="1"/>
</dbReference>
<dbReference type="Gene3D" id="3.40.1410.10">
    <property type="entry name" value="Chorismate lyase-like"/>
    <property type="match status" value="1"/>
</dbReference>
<dbReference type="SMART" id="SM00345">
    <property type="entry name" value="HTH_GNTR"/>
    <property type="match status" value="1"/>
</dbReference>
<dbReference type="SUPFAM" id="SSF64288">
    <property type="entry name" value="Chorismate lyase-like"/>
    <property type="match status" value="1"/>
</dbReference>
<dbReference type="GO" id="GO:0045892">
    <property type="term" value="P:negative regulation of DNA-templated transcription"/>
    <property type="evidence" value="ECO:0007669"/>
    <property type="project" value="TreeGrafter"/>
</dbReference>
<evidence type="ECO:0000313" key="6">
    <source>
        <dbReference type="Proteomes" id="UP001280415"/>
    </source>
</evidence>
<dbReference type="InterPro" id="IPR036390">
    <property type="entry name" value="WH_DNA-bd_sf"/>
</dbReference>
<organism evidence="5 6">
    <name type="scientific">Pediococcus acidilactici</name>
    <dbReference type="NCBI Taxonomy" id="1254"/>
    <lineage>
        <taxon>Bacteria</taxon>
        <taxon>Bacillati</taxon>
        <taxon>Bacillota</taxon>
        <taxon>Bacilli</taxon>
        <taxon>Lactobacillales</taxon>
        <taxon>Lactobacillaceae</taxon>
        <taxon>Pediococcus</taxon>
        <taxon>Pediococcus acidilactici group</taxon>
    </lineage>
</organism>
<evidence type="ECO:0000256" key="2">
    <source>
        <dbReference type="ARBA" id="ARBA00023125"/>
    </source>
</evidence>
<dbReference type="PANTHER" id="PTHR44846:SF1">
    <property type="entry name" value="MANNOSYL-D-GLYCERATE TRANSPORT_METABOLISM SYSTEM REPRESSOR MNGR-RELATED"/>
    <property type="match status" value="1"/>
</dbReference>
<evidence type="ECO:0000313" key="5">
    <source>
        <dbReference type="EMBL" id="MDV2912307.1"/>
    </source>
</evidence>
<dbReference type="InterPro" id="IPR011663">
    <property type="entry name" value="UTRA"/>
</dbReference>